<evidence type="ECO:0000256" key="2">
    <source>
        <dbReference type="ARBA" id="ARBA00023125"/>
    </source>
</evidence>
<protein>
    <submittedName>
        <fullName evidence="5">Uncharacterized protein</fullName>
    </submittedName>
</protein>
<keyword evidence="6" id="KW-1185">Reference proteome</keyword>
<evidence type="ECO:0000256" key="4">
    <source>
        <dbReference type="SAM" id="MobiDB-lite"/>
    </source>
</evidence>
<evidence type="ECO:0000256" key="1">
    <source>
        <dbReference type="ARBA" id="ARBA00004123"/>
    </source>
</evidence>
<name>A0AAD8AAM2_DIPPU</name>
<evidence type="ECO:0000313" key="5">
    <source>
        <dbReference type="EMBL" id="KAJ9595580.1"/>
    </source>
</evidence>
<dbReference type="PANTHER" id="PTHR46380">
    <property type="entry name" value="CYCLIN-D-BINDING MYB-LIKE TRANSCRIPTION FACTOR 1"/>
    <property type="match status" value="1"/>
</dbReference>
<accession>A0AAD8AAM2</accession>
<keyword evidence="3" id="KW-0539">Nucleus</keyword>
<proteinExistence type="predicted"/>
<reference evidence="5" key="2">
    <citation type="submission" date="2023-05" db="EMBL/GenBank/DDBJ databases">
        <authorList>
            <person name="Fouks B."/>
        </authorList>
    </citation>
    <scope>NUCLEOTIDE SEQUENCE</scope>
    <source>
        <strain evidence="5">Stay&amp;Tobe</strain>
        <tissue evidence="5">Testes</tissue>
    </source>
</reference>
<reference evidence="5" key="1">
    <citation type="journal article" date="2023" name="IScience">
        <title>Live-bearing cockroach genome reveals convergent evolutionary mechanisms linked to viviparity in insects and beyond.</title>
        <authorList>
            <person name="Fouks B."/>
            <person name="Harrison M.C."/>
            <person name="Mikhailova A.A."/>
            <person name="Marchal E."/>
            <person name="English S."/>
            <person name="Carruthers M."/>
            <person name="Jennings E.C."/>
            <person name="Chiamaka E.L."/>
            <person name="Frigard R.A."/>
            <person name="Pippel M."/>
            <person name="Attardo G.M."/>
            <person name="Benoit J.B."/>
            <person name="Bornberg-Bauer E."/>
            <person name="Tobe S.S."/>
        </authorList>
    </citation>
    <scope>NUCLEOTIDE SEQUENCE</scope>
    <source>
        <strain evidence="5">Stay&amp;Tobe</strain>
    </source>
</reference>
<dbReference type="AlphaFoldDB" id="A0AAD8AAM2"/>
<organism evidence="5 6">
    <name type="scientific">Diploptera punctata</name>
    <name type="common">Pacific beetle cockroach</name>
    <dbReference type="NCBI Taxonomy" id="6984"/>
    <lineage>
        <taxon>Eukaryota</taxon>
        <taxon>Metazoa</taxon>
        <taxon>Ecdysozoa</taxon>
        <taxon>Arthropoda</taxon>
        <taxon>Hexapoda</taxon>
        <taxon>Insecta</taxon>
        <taxon>Pterygota</taxon>
        <taxon>Neoptera</taxon>
        <taxon>Polyneoptera</taxon>
        <taxon>Dictyoptera</taxon>
        <taxon>Blattodea</taxon>
        <taxon>Blaberoidea</taxon>
        <taxon>Blaberidae</taxon>
        <taxon>Diplopterinae</taxon>
        <taxon>Diploptera</taxon>
    </lineage>
</organism>
<evidence type="ECO:0000256" key="3">
    <source>
        <dbReference type="ARBA" id="ARBA00023242"/>
    </source>
</evidence>
<sequence>MKINVNDEDSSREDSSDETMDVNNPDETNKHSSKVEDSNFLGLNESNGFSCSGKKDEQCHIFDEIPFDEESNNETMVVCLSDEDSDELNISCSGEKDDEYYKLLARIEKKYQLSDEMKKKLTKLDIRLSHDIPKSHTIDMSLTKVPKKENRHSLIKLRVKLNDNYDPEEDKIIEKNWKQFCKEYEFEDPHPFMVIHHDYRGYITRDQHVKFVQYLGNGLPLRTLYSIYSRFCYLYTKTKSGRYSEDEDNFIILHYMRGNEEKALSTISGVLGRTKKSVWLRIKVLRQQHKGIMRWNMKYANDVVKQLMLATKTENIKDLENKKISREIWIQVGKKCSIHPKTVKQFWENKLSTMLYAQKPIYLSEVRIKLLRRLFKSDISNWNQINWSDIAKTDFEGVHPKFLKSVFKKLLKIYYPNKKLEELINSIEDIIIDLRVQHLESIKKMDEYCLQKLRVNRHMNLKVKKK</sequence>
<feature type="compositionally biased region" description="Acidic residues" evidence="4">
    <location>
        <begin position="1"/>
        <end position="20"/>
    </location>
</feature>
<dbReference type="PANTHER" id="PTHR46380:SF2">
    <property type="entry name" value="CYCLIN-D-BINDING MYB-LIKE TRANSCRIPTION FACTOR 1"/>
    <property type="match status" value="1"/>
</dbReference>
<comment type="caution">
    <text evidence="5">The sequence shown here is derived from an EMBL/GenBank/DDBJ whole genome shotgun (WGS) entry which is preliminary data.</text>
</comment>
<gene>
    <name evidence="5" type="ORF">L9F63_013248</name>
</gene>
<dbReference type="InterPro" id="IPR051651">
    <property type="entry name" value="DMTF1_DNA-bind_reg"/>
</dbReference>
<dbReference type="GO" id="GO:0000981">
    <property type="term" value="F:DNA-binding transcription factor activity, RNA polymerase II-specific"/>
    <property type="evidence" value="ECO:0007669"/>
    <property type="project" value="TreeGrafter"/>
</dbReference>
<keyword evidence="2" id="KW-0238">DNA-binding</keyword>
<feature type="region of interest" description="Disordered" evidence="4">
    <location>
        <begin position="1"/>
        <end position="39"/>
    </location>
</feature>
<feature type="compositionally biased region" description="Basic and acidic residues" evidence="4">
    <location>
        <begin position="27"/>
        <end position="37"/>
    </location>
</feature>
<dbReference type="EMBL" id="JASPKZ010002329">
    <property type="protein sequence ID" value="KAJ9595580.1"/>
    <property type="molecule type" value="Genomic_DNA"/>
</dbReference>
<dbReference type="Proteomes" id="UP001233999">
    <property type="component" value="Unassembled WGS sequence"/>
</dbReference>
<comment type="subcellular location">
    <subcellularLocation>
        <location evidence="1">Nucleus</location>
    </subcellularLocation>
</comment>
<dbReference type="GO" id="GO:0000978">
    <property type="term" value="F:RNA polymerase II cis-regulatory region sequence-specific DNA binding"/>
    <property type="evidence" value="ECO:0007669"/>
    <property type="project" value="TreeGrafter"/>
</dbReference>
<evidence type="ECO:0000313" key="6">
    <source>
        <dbReference type="Proteomes" id="UP001233999"/>
    </source>
</evidence>
<dbReference type="GO" id="GO:0005634">
    <property type="term" value="C:nucleus"/>
    <property type="evidence" value="ECO:0007669"/>
    <property type="project" value="UniProtKB-SubCell"/>
</dbReference>